<proteinExistence type="predicted"/>
<protein>
    <submittedName>
        <fullName evidence="1">Uncharacterized protein</fullName>
    </submittedName>
</protein>
<accession>A0A2Z5TNJ1</accession>
<dbReference type="EMBL" id="AP018400">
    <property type="protein sequence ID" value="BBA92836.1"/>
    <property type="molecule type" value="Genomic_DNA"/>
</dbReference>
<gene>
    <name evidence="1" type="ORF">SR187_6155</name>
</gene>
<reference evidence="1 2" key="1">
    <citation type="journal article" date="2018" name="Genome Biol. Evol.">
        <title>Complete Genome Sequence of Streptococcus ruminantium sp. nov. GUT-187T (=DSM 104980T =JCM 31869T), the Type Strain of S. ruminantium, and Comparison with Genome Sequences of Streptococcus suis Strains.</title>
        <authorList>
            <person name="Tohya M."/>
            <person name="Sekizaki T."/>
            <person name="Miyoshi-Akiyama T."/>
        </authorList>
    </citation>
    <scope>NUCLEOTIDE SEQUENCE [LARGE SCALE GENOMIC DNA]</scope>
    <source>
        <strain evidence="1 2">GUT187T</strain>
    </source>
</reference>
<evidence type="ECO:0000313" key="1">
    <source>
        <dbReference type="EMBL" id="BBA92836.1"/>
    </source>
</evidence>
<organism evidence="1 2">
    <name type="scientific">Streptococcus ruminantium</name>
    <dbReference type="NCBI Taxonomy" id="1917441"/>
    <lineage>
        <taxon>Bacteria</taxon>
        <taxon>Bacillati</taxon>
        <taxon>Bacillota</taxon>
        <taxon>Bacilli</taxon>
        <taxon>Lactobacillales</taxon>
        <taxon>Streptococcaceae</taxon>
        <taxon>Streptococcus</taxon>
    </lineage>
</organism>
<sequence length="139" mass="16598">MQEIIKTNEVTSSIHITPFYMNEKLSLQEEFDIARFYVESSDCVSLTERKEFAPKNMFWLSPESEYRILEKYITLDDMERTHFLLEKTDVLGFQNSLQTYMQFLMDRGVPQMMKWLYDMCDLDSASVPYGCFCFEIRSK</sequence>
<dbReference type="KEGG" id="srq:SR187_6155"/>
<evidence type="ECO:0000313" key="2">
    <source>
        <dbReference type="Proteomes" id="UP000269331"/>
    </source>
</evidence>
<dbReference type="Proteomes" id="UP000269331">
    <property type="component" value="Chromosome"/>
</dbReference>
<dbReference type="AlphaFoldDB" id="A0A2Z5TNJ1"/>
<name>A0A2Z5TNJ1_9STRE</name>